<proteinExistence type="predicted"/>
<sequence>MHLPAPIHTYFTAHAPQDGEAFAAAFAAEAVVHDEGQDHHGPEQIRAWWLAAKAKYRHSADPLDMAEVAGKTVVRATVSGDFPGSPATLIFTFGLAGDRITDLRIG</sequence>
<dbReference type="Proteomes" id="UP000076128">
    <property type="component" value="Chromosome"/>
</dbReference>
<dbReference type="InterPro" id="IPR032710">
    <property type="entry name" value="NTF2-like_dom_sf"/>
</dbReference>
<gene>
    <name evidence="2" type="ORF">AKL17_3852</name>
</gene>
<dbReference type="InterPro" id="IPR037401">
    <property type="entry name" value="SnoaL-like"/>
</dbReference>
<dbReference type="PATRIC" id="fig|1335048.3.peg.3993"/>
<dbReference type="Pfam" id="PF12680">
    <property type="entry name" value="SnoaL_2"/>
    <property type="match status" value="1"/>
</dbReference>
<dbReference type="AlphaFoldDB" id="A0A159Z8V4"/>
<dbReference type="KEGG" id="daa:AKL17_3852"/>
<dbReference type="EMBL" id="CP012661">
    <property type="protein sequence ID" value="AMY71074.1"/>
    <property type="molecule type" value="Genomic_DNA"/>
</dbReference>
<evidence type="ECO:0000259" key="1">
    <source>
        <dbReference type="Pfam" id="PF12680"/>
    </source>
</evidence>
<accession>A0A159Z8V4</accession>
<evidence type="ECO:0000313" key="3">
    <source>
        <dbReference type="Proteomes" id="UP000076128"/>
    </source>
</evidence>
<feature type="domain" description="SnoaL-like" evidence="1">
    <location>
        <begin position="8"/>
        <end position="101"/>
    </location>
</feature>
<name>A0A159Z8V4_9RHOB</name>
<protein>
    <recommendedName>
        <fullName evidence="1">SnoaL-like domain-containing protein</fullName>
    </recommendedName>
</protein>
<keyword evidence="3" id="KW-1185">Reference proteome</keyword>
<dbReference type="OrthoDB" id="8684708at2"/>
<reference evidence="2 3" key="1">
    <citation type="submission" date="2015-09" db="EMBL/GenBank/DDBJ databases">
        <title>Complete genome sequence of Defluviimonas alba cai42t isolated from an oilfield in Xinjiang.</title>
        <authorList>
            <person name="Geng S."/>
            <person name="Pan X."/>
            <person name="Wu X."/>
        </authorList>
    </citation>
    <scope>NUCLEOTIDE SEQUENCE [LARGE SCALE GENOMIC DNA]</scope>
    <source>
        <strain evidence="3">cai42</strain>
    </source>
</reference>
<organism evidence="2 3">
    <name type="scientific">Frigidibacter mobilis</name>
    <dbReference type="NCBI Taxonomy" id="1335048"/>
    <lineage>
        <taxon>Bacteria</taxon>
        <taxon>Pseudomonadati</taxon>
        <taxon>Pseudomonadota</taxon>
        <taxon>Alphaproteobacteria</taxon>
        <taxon>Rhodobacterales</taxon>
        <taxon>Paracoccaceae</taxon>
        <taxon>Frigidibacter</taxon>
    </lineage>
</organism>
<dbReference type="RefSeq" id="WP_066815921.1">
    <property type="nucleotide sequence ID" value="NZ_CP012661.1"/>
</dbReference>
<dbReference type="SUPFAM" id="SSF54427">
    <property type="entry name" value="NTF2-like"/>
    <property type="match status" value="1"/>
</dbReference>
<dbReference type="Gene3D" id="3.10.450.50">
    <property type="match status" value="1"/>
</dbReference>
<evidence type="ECO:0000313" key="2">
    <source>
        <dbReference type="EMBL" id="AMY71074.1"/>
    </source>
</evidence>
<dbReference type="STRING" id="1335048.AKL17_3852"/>